<dbReference type="EMBL" id="BAAAKV010000035">
    <property type="protein sequence ID" value="GAA1178793.1"/>
    <property type="molecule type" value="Genomic_DNA"/>
</dbReference>
<sequence length="191" mass="20912">MGAADGFEPTTARSELRALAGTVADCPKTGADPSDLHACAPYRYRMDARDPELTKELHATLQARQELGPDYEPALIASFLEKVEQRMDGTTDREVRRQVAERRMAAAREARAPGASARFWEQYGFGAISLALAIPLTAIAVTQAQLPGLVVCWAGIVGINAVHAFRDRLPRQGWPPRESRRPSDREADSEA</sequence>
<organism evidence="2 3">
    <name type="scientific">Streptomyces hebeiensis</name>
    <dbReference type="NCBI Taxonomy" id="229486"/>
    <lineage>
        <taxon>Bacteria</taxon>
        <taxon>Bacillati</taxon>
        <taxon>Actinomycetota</taxon>
        <taxon>Actinomycetes</taxon>
        <taxon>Kitasatosporales</taxon>
        <taxon>Streptomycetaceae</taxon>
        <taxon>Streptomyces</taxon>
    </lineage>
</organism>
<protein>
    <recommendedName>
        <fullName evidence="4">DUF1707 domain-containing protein</fullName>
    </recommendedName>
</protein>
<comment type="caution">
    <text evidence="2">The sequence shown here is derived from an EMBL/GenBank/DDBJ whole genome shotgun (WGS) entry which is preliminary data.</text>
</comment>
<keyword evidence="3" id="KW-1185">Reference proteome</keyword>
<gene>
    <name evidence="2" type="ORF">GCM10009654_40070</name>
</gene>
<feature type="compositionally biased region" description="Basic and acidic residues" evidence="1">
    <location>
        <begin position="177"/>
        <end position="191"/>
    </location>
</feature>
<evidence type="ECO:0000313" key="2">
    <source>
        <dbReference type="EMBL" id="GAA1178793.1"/>
    </source>
</evidence>
<feature type="region of interest" description="Disordered" evidence="1">
    <location>
        <begin position="170"/>
        <end position="191"/>
    </location>
</feature>
<name>A0ABP4FHA2_9ACTN</name>
<accession>A0ABP4FHA2</accession>
<evidence type="ECO:0000256" key="1">
    <source>
        <dbReference type="SAM" id="MobiDB-lite"/>
    </source>
</evidence>
<dbReference type="Proteomes" id="UP001501371">
    <property type="component" value="Unassembled WGS sequence"/>
</dbReference>
<evidence type="ECO:0008006" key="4">
    <source>
        <dbReference type="Google" id="ProtNLM"/>
    </source>
</evidence>
<evidence type="ECO:0000313" key="3">
    <source>
        <dbReference type="Proteomes" id="UP001501371"/>
    </source>
</evidence>
<proteinExistence type="predicted"/>
<reference evidence="3" key="1">
    <citation type="journal article" date="2019" name="Int. J. Syst. Evol. Microbiol.">
        <title>The Global Catalogue of Microorganisms (GCM) 10K type strain sequencing project: providing services to taxonomists for standard genome sequencing and annotation.</title>
        <authorList>
            <consortium name="The Broad Institute Genomics Platform"/>
            <consortium name="The Broad Institute Genome Sequencing Center for Infectious Disease"/>
            <person name="Wu L."/>
            <person name="Ma J."/>
        </authorList>
    </citation>
    <scope>NUCLEOTIDE SEQUENCE [LARGE SCALE GENOMIC DNA]</scope>
    <source>
        <strain evidence="3">JCM 12696</strain>
    </source>
</reference>